<dbReference type="OrthoDB" id="3021460at2759"/>
<organism evidence="1 2">
    <name type="scientific">Amanita muscaria (strain Koide BX008)</name>
    <dbReference type="NCBI Taxonomy" id="946122"/>
    <lineage>
        <taxon>Eukaryota</taxon>
        <taxon>Fungi</taxon>
        <taxon>Dikarya</taxon>
        <taxon>Basidiomycota</taxon>
        <taxon>Agaricomycotina</taxon>
        <taxon>Agaricomycetes</taxon>
        <taxon>Agaricomycetidae</taxon>
        <taxon>Agaricales</taxon>
        <taxon>Pluteineae</taxon>
        <taxon>Amanitaceae</taxon>
        <taxon>Amanita</taxon>
    </lineage>
</organism>
<reference evidence="1 2" key="1">
    <citation type="submission" date="2014-04" db="EMBL/GenBank/DDBJ databases">
        <title>Evolutionary Origins and Diversification of the Mycorrhizal Mutualists.</title>
        <authorList>
            <consortium name="DOE Joint Genome Institute"/>
            <consortium name="Mycorrhizal Genomics Consortium"/>
            <person name="Kohler A."/>
            <person name="Kuo A."/>
            <person name="Nagy L.G."/>
            <person name="Floudas D."/>
            <person name="Copeland A."/>
            <person name="Barry K.W."/>
            <person name="Cichocki N."/>
            <person name="Veneault-Fourrey C."/>
            <person name="LaButti K."/>
            <person name="Lindquist E.A."/>
            <person name="Lipzen A."/>
            <person name="Lundell T."/>
            <person name="Morin E."/>
            <person name="Murat C."/>
            <person name="Riley R."/>
            <person name="Ohm R."/>
            <person name="Sun H."/>
            <person name="Tunlid A."/>
            <person name="Henrissat B."/>
            <person name="Grigoriev I.V."/>
            <person name="Hibbett D.S."/>
            <person name="Martin F."/>
        </authorList>
    </citation>
    <scope>NUCLEOTIDE SEQUENCE [LARGE SCALE GENOMIC DNA]</scope>
    <source>
        <strain evidence="1 2">Koide BX008</strain>
    </source>
</reference>
<protein>
    <submittedName>
        <fullName evidence="1">Uncharacterized protein</fullName>
    </submittedName>
</protein>
<sequence>MTMDSSSTRTVSRRAHSTTLDNPWSLIDSDANGKSMGELFRSLPVEIQTEIFVFAVNPLTCLSTHSLPQPTILSQVCKTWKTLATSTPHIWSSFAFELPREADLTVSRQRQIVNRMQYWLERSCHHPLDFTLTQQRSVRNRNQPEHAEILLLTLLSHSSRWHHVRVSIWNDDLANAFNDRGNRFPLLRSLTIDPTISKTRSPFSFKSLEGSWLQLSTVHLVNYRQPPPIDQALRILTSAPNIESFTANLLCDSVSRKYEEGDIRLPNLTHMHLIFQYVDGIPRPKAVFEDVMRNCLSFLTSLSMNALRSFSLEWDIECTDHSCIQLGSTASETLVVFLRTIGLTLQELSFLYLPIDDGTLLDCLAHTPFLKYLQLKYSLVDDEPTPVNDKFLGGLTLPDSSRQEHSTVPLPLLATVKLETCGISLTAERLARFVRSRMDGHDLRIGRLERLELLTQRPLYVQYPPELTEFTHRLDIFSRIARGPVLVS</sequence>
<dbReference type="HOGENOM" id="CLU_558923_0_0_1"/>
<proteinExistence type="predicted"/>
<dbReference type="Gene3D" id="1.20.1280.50">
    <property type="match status" value="1"/>
</dbReference>
<name>A0A0C2WZG0_AMAMK</name>
<dbReference type="Proteomes" id="UP000054549">
    <property type="component" value="Unassembled WGS sequence"/>
</dbReference>
<dbReference type="AlphaFoldDB" id="A0A0C2WZG0"/>
<dbReference type="STRING" id="946122.A0A0C2WZG0"/>
<evidence type="ECO:0000313" key="2">
    <source>
        <dbReference type="Proteomes" id="UP000054549"/>
    </source>
</evidence>
<dbReference type="InterPro" id="IPR036047">
    <property type="entry name" value="F-box-like_dom_sf"/>
</dbReference>
<dbReference type="InParanoid" id="A0A0C2WZG0"/>
<dbReference type="SUPFAM" id="SSF81383">
    <property type="entry name" value="F-box domain"/>
    <property type="match status" value="1"/>
</dbReference>
<evidence type="ECO:0000313" key="1">
    <source>
        <dbReference type="EMBL" id="KIL67217.1"/>
    </source>
</evidence>
<keyword evidence="2" id="KW-1185">Reference proteome</keyword>
<gene>
    <name evidence="1" type="ORF">M378DRAFT_9473</name>
</gene>
<accession>A0A0C2WZG0</accession>
<dbReference type="EMBL" id="KN818232">
    <property type="protein sequence ID" value="KIL67217.1"/>
    <property type="molecule type" value="Genomic_DNA"/>
</dbReference>